<feature type="compositionally biased region" description="Basic and acidic residues" evidence="1">
    <location>
        <begin position="47"/>
        <end position="64"/>
    </location>
</feature>
<accession>A0A366FWE8</accession>
<organism evidence="2 3">
    <name type="scientific">Roseiarcus fermentans</name>
    <dbReference type="NCBI Taxonomy" id="1473586"/>
    <lineage>
        <taxon>Bacteria</taxon>
        <taxon>Pseudomonadati</taxon>
        <taxon>Pseudomonadota</taxon>
        <taxon>Alphaproteobacteria</taxon>
        <taxon>Hyphomicrobiales</taxon>
        <taxon>Roseiarcaceae</taxon>
        <taxon>Roseiarcus</taxon>
    </lineage>
</organism>
<evidence type="ECO:0000313" key="2">
    <source>
        <dbReference type="EMBL" id="RBP18350.1"/>
    </source>
</evidence>
<dbReference type="Proteomes" id="UP000253529">
    <property type="component" value="Unassembled WGS sequence"/>
</dbReference>
<keyword evidence="3" id="KW-1185">Reference proteome</keyword>
<evidence type="ECO:0000313" key="3">
    <source>
        <dbReference type="Proteomes" id="UP000253529"/>
    </source>
</evidence>
<proteinExistence type="predicted"/>
<dbReference type="EMBL" id="QNRK01000001">
    <property type="protein sequence ID" value="RBP18350.1"/>
    <property type="molecule type" value="Genomic_DNA"/>
</dbReference>
<dbReference type="AlphaFoldDB" id="A0A366FWE8"/>
<name>A0A366FWE8_9HYPH</name>
<feature type="region of interest" description="Disordered" evidence="1">
    <location>
        <begin position="47"/>
        <end position="70"/>
    </location>
</feature>
<sequence length="70" mass="8029">MMWKAIEASWKRFRTAFALTSFGAPDSDRAGLDVVGTDLWRVGQRDDTQPEAYHPDERARRSEFSQHIGC</sequence>
<gene>
    <name evidence="2" type="ORF">DFR50_101295</name>
</gene>
<reference evidence="2 3" key="1">
    <citation type="submission" date="2018-06" db="EMBL/GenBank/DDBJ databases">
        <title>Genomic Encyclopedia of Type Strains, Phase IV (KMG-IV): sequencing the most valuable type-strain genomes for metagenomic binning, comparative biology and taxonomic classification.</title>
        <authorList>
            <person name="Goeker M."/>
        </authorList>
    </citation>
    <scope>NUCLEOTIDE SEQUENCE [LARGE SCALE GENOMIC DNA]</scope>
    <source>
        <strain evidence="2 3">DSM 24875</strain>
    </source>
</reference>
<evidence type="ECO:0000256" key="1">
    <source>
        <dbReference type="SAM" id="MobiDB-lite"/>
    </source>
</evidence>
<protein>
    <submittedName>
        <fullName evidence="2">Uncharacterized protein</fullName>
    </submittedName>
</protein>
<comment type="caution">
    <text evidence="2">The sequence shown here is derived from an EMBL/GenBank/DDBJ whole genome shotgun (WGS) entry which is preliminary data.</text>
</comment>